<gene>
    <name evidence="3" type="ORF">A2406_01175</name>
</gene>
<accession>A0A1G2BVR3</accession>
<feature type="transmembrane region" description="Helical" evidence="2">
    <location>
        <begin position="26"/>
        <end position="47"/>
    </location>
</feature>
<keyword evidence="2" id="KW-0812">Transmembrane</keyword>
<dbReference type="AlphaFoldDB" id="A0A1G2BVR3"/>
<dbReference type="Proteomes" id="UP000177626">
    <property type="component" value="Unassembled WGS sequence"/>
</dbReference>
<keyword evidence="2" id="KW-1133">Transmembrane helix</keyword>
<comment type="caution">
    <text evidence="3">The sequence shown here is derived from an EMBL/GenBank/DDBJ whole genome shotgun (WGS) entry which is preliminary data.</text>
</comment>
<dbReference type="EMBL" id="MHKQ01000025">
    <property type="protein sequence ID" value="OGY93254.1"/>
    <property type="molecule type" value="Genomic_DNA"/>
</dbReference>
<keyword evidence="2" id="KW-0472">Membrane</keyword>
<sequence length="255" mass="28938">MAAKNKDKKEIQFEQPSDILLLVNRYLMVIIGLIILIILVSGYFFLLKPKIDSINVSETRTTVTEERRLGNEHLLTRIKELEAEYYDIINNRQEDLDMLRKMVPADSQIAEIFLMSDLLAKKYGFQLTTIDISDNEPVREKPKPVVTEDFSEDNIPADSASGTAPPETNTIESLLAISGIKTATVKFAVVREVVDDSPVLGVEIYDDFKDYLSDLENNIRLMDIQAIIFDSIDAEPGSNGSRTYTFNLDLITYYR</sequence>
<protein>
    <submittedName>
        <fullName evidence="3">Uncharacterized protein</fullName>
    </submittedName>
</protein>
<name>A0A1G2BVR3_9BACT</name>
<evidence type="ECO:0000256" key="1">
    <source>
        <dbReference type="SAM" id="MobiDB-lite"/>
    </source>
</evidence>
<organism evidence="3 4">
    <name type="scientific">Candidatus Komeilibacteria bacterium RIFOXYC1_FULL_37_11</name>
    <dbReference type="NCBI Taxonomy" id="1798555"/>
    <lineage>
        <taxon>Bacteria</taxon>
        <taxon>Candidatus Komeiliibacteriota</taxon>
    </lineage>
</organism>
<feature type="region of interest" description="Disordered" evidence="1">
    <location>
        <begin position="138"/>
        <end position="167"/>
    </location>
</feature>
<proteinExistence type="predicted"/>
<evidence type="ECO:0000313" key="3">
    <source>
        <dbReference type="EMBL" id="OGY93254.1"/>
    </source>
</evidence>
<evidence type="ECO:0000256" key="2">
    <source>
        <dbReference type="SAM" id="Phobius"/>
    </source>
</evidence>
<evidence type="ECO:0000313" key="4">
    <source>
        <dbReference type="Proteomes" id="UP000177626"/>
    </source>
</evidence>
<reference evidence="3 4" key="1">
    <citation type="journal article" date="2016" name="Nat. Commun.">
        <title>Thousands of microbial genomes shed light on interconnected biogeochemical processes in an aquifer system.</title>
        <authorList>
            <person name="Anantharaman K."/>
            <person name="Brown C.T."/>
            <person name="Hug L.A."/>
            <person name="Sharon I."/>
            <person name="Castelle C.J."/>
            <person name="Probst A.J."/>
            <person name="Thomas B.C."/>
            <person name="Singh A."/>
            <person name="Wilkins M.J."/>
            <person name="Karaoz U."/>
            <person name="Brodie E.L."/>
            <person name="Williams K.H."/>
            <person name="Hubbard S.S."/>
            <person name="Banfield J.F."/>
        </authorList>
    </citation>
    <scope>NUCLEOTIDE SEQUENCE [LARGE SCALE GENOMIC DNA]</scope>
</reference>